<sequence length="48" mass="5646">MKQNAWPGMARKYHLRQNFSSRCHLGNLIFTCTALHLLPINFILFKTL</sequence>
<reference evidence="3" key="1">
    <citation type="submission" date="2016-10" db="EMBL/GenBank/DDBJ databases">
        <authorList>
            <person name="Varghese N."/>
            <person name="Submissions S."/>
        </authorList>
    </citation>
    <scope>NUCLEOTIDE SEQUENCE [LARGE SCALE GENOMIC DNA]</scope>
    <source>
        <strain evidence="3">AAP</strain>
    </source>
</reference>
<keyword evidence="1" id="KW-0472">Membrane</keyword>
<keyword evidence="3" id="KW-1185">Reference proteome</keyword>
<name>A0A1G9KYB9_9GAMM</name>
<evidence type="ECO:0000256" key="1">
    <source>
        <dbReference type="SAM" id="Phobius"/>
    </source>
</evidence>
<gene>
    <name evidence="2" type="ORF">SAMN05192555_10591</name>
</gene>
<evidence type="ECO:0000313" key="3">
    <source>
        <dbReference type="Proteomes" id="UP000199107"/>
    </source>
</evidence>
<dbReference type="EMBL" id="FNGH01000005">
    <property type="protein sequence ID" value="SDL54629.1"/>
    <property type="molecule type" value="Genomic_DNA"/>
</dbReference>
<protein>
    <submittedName>
        <fullName evidence="2">Uncharacterized protein</fullName>
    </submittedName>
</protein>
<feature type="transmembrane region" description="Helical" evidence="1">
    <location>
        <begin position="25"/>
        <end position="45"/>
    </location>
</feature>
<dbReference type="Proteomes" id="UP000199107">
    <property type="component" value="Unassembled WGS sequence"/>
</dbReference>
<accession>A0A1G9KYB9</accession>
<dbReference type="AlphaFoldDB" id="A0A1G9KYB9"/>
<keyword evidence="1" id="KW-0812">Transmembrane</keyword>
<evidence type="ECO:0000313" key="2">
    <source>
        <dbReference type="EMBL" id="SDL54629.1"/>
    </source>
</evidence>
<proteinExistence type="predicted"/>
<organism evidence="2 3">
    <name type="scientific">Franzmannia pantelleriensis</name>
    <dbReference type="NCBI Taxonomy" id="48727"/>
    <lineage>
        <taxon>Bacteria</taxon>
        <taxon>Pseudomonadati</taxon>
        <taxon>Pseudomonadota</taxon>
        <taxon>Gammaproteobacteria</taxon>
        <taxon>Oceanospirillales</taxon>
        <taxon>Halomonadaceae</taxon>
        <taxon>Franzmannia</taxon>
    </lineage>
</organism>
<keyword evidence="1" id="KW-1133">Transmembrane helix</keyword>